<accession>A0A0R0LXQ5</accession>
<dbReference type="EMBL" id="LGUB01001281">
    <property type="protein sequence ID" value="KRH92031.1"/>
    <property type="molecule type" value="Genomic_DNA"/>
</dbReference>
<proteinExistence type="predicted"/>
<evidence type="ECO:0000313" key="2">
    <source>
        <dbReference type="EMBL" id="KRH92031.1"/>
    </source>
</evidence>
<dbReference type="InterPro" id="IPR001584">
    <property type="entry name" value="Integrase_cat-core"/>
</dbReference>
<reference evidence="2 3" key="1">
    <citation type="submission" date="2015-07" db="EMBL/GenBank/DDBJ databases">
        <title>The genome of Pseudoloma neurophilia, a relevant intracellular parasite of the zebrafish.</title>
        <authorList>
            <person name="Ndikumana S."/>
            <person name="Pelin A."/>
            <person name="Sanders J."/>
            <person name="Corradi N."/>
        </authorList>
    </citation>
    <scope>NUCLEOTIDE SEQUENCE [LARGE SCALE GENOMIC DNA]</scope>
    <source>
        <strain evidence="2 3">MK1</strain>
    </source>
</reference>
<keyword evidence="3" id="KW-1185">Reference proteome</keyword>
<dbReference type="GO" id="GO:0015074">
    <property type="term" value="P:DNA integration"/>
    <property type="evidence" value="ECO:0007669"/>
    <property type="project" value="InterPro"/>
</dbReference>
<organism evidence="2 3">
    <name type="scientific">Pseudoloma neurophilia</name>
    <dbReference type="NCBI Taxonomy" id="146866"/>
    <lineage>
        <taxon>Eukaryota</taxon>
        <taxon>Fungi</taxon>
        <taxon>Fungi incertae sedis</taxon>
        <taxon>Microsporidia</taxon>
        <taxon>Pseudoloma</taxon>
    </lineage>
</organism>
<dbReference type="InterPro" id="IPR012337">
    <property type="entry name" value="RNaseH-like_sf"/>
</dbReference>
<evidence type="ECO:0000259" key="1">
    <source>
        <dbReference type="PROSITE" id="PS50994"/>
    </source>
</evidence>
<dbReference type="VEuPathDB" id="MicrosporidiaDB:M153_13809000737"/>
<sequence>MGNMSKNISDFCKTCKTCQREGFAALNTKNKMIISNNENDLWQLDLIGPIGFGKSKGFDIMGLDHYCKWIDTKVINHKSEHNILRFLKMMIERRRSTPKKILVDSGKEFNNNFLKRFSERAGICLEFASPNHRSRRTSHKNI</sequence>
<dbReference type="InterPro" id="IPR036397">
    <property type="entry name" value="RNaseH_sf"/>
</dbReference>
<comment type="caution">
    <text evidence="2">The sequence shown here is derived from an EMBL/GenBank/DDBJ whole genome shotgun (WGS) entry which is preliminary data.</text>
</comment>
<dbReference type="Gene3D" id="3.30.420.10">
    <property type="entry name" value="Ribonuclease H-like superfamily/Ribonuclease H"/>
    <property type="match status" value="1"/>
</dbReference>
<evidence type="ECO:0000313" key="3">
    <source>
        <dbReference type="Proteomes" id="UP000051530"/>
    </source>
</evidence>
<gene>
    <name evidence="2" type="ORF">M153_13809000737</name>
</gene>
<dbReference type="AlphaFoldDB" id="A0A0R0LXQ5"/>
<dbReference type="GO" id="GO:0003676">
    <property type="term" value="F:nucleic acid binding"/>
    <property type="evidence" value="ECO:0007669"/>
    <property type="project" value="InterPro"/>
</dbReference>
<dbReference type="GO" id="GO:0005634">
    <property type="term" value="C:nucleus"/>
    <property type="evidence" value="ECO:0007669"/>
    <property type="project" value="UniProtKB-ARBA"/>
</dbReference>
<name>A0A0R0LXQ5_9MICR</name>
<dbReference type="PROSITE" id="PS50994">
    <property type="entry name" value="INTEGRASE"/>
    <property type="match status" value="1"/>
</dbReference>
<dbReference type="SUPFAM" id="SSF53098">
    <property type="entry name" value="Ribonuclease H-like"/>
    <property type="match status" value="1"/>
</dbReference>
<feature type="domain" description="Integrase catalytic" evidence="1">
    <location>
        <begin position="34"/>
        <end position="142"/>
    </location>
</feature>
<dbReference type="OrthoDB" id="2194983at2759"/>
<protein>
    <submittedName>
        <fullName evidence="2">Putative LTR transposable element</fullName>
    </submittedName>
</protein>
<dbReference type="Proteomes" id="UP000051530">
    <property type="component" value="Unassembled WGS sequence"/>
</dbReference>